<organism evidence="1 2">
    <name type="scientific">Microbacterium telephonicum</name>
    <dbReference type="NCBI Taxonomy" id="1714841"/>
    <lineage>
        <taxon>Bacteria</taxon>
        <taxon>Bacillati</taxon>
        <taxon>Actinomycetota</taxon>
        <taxon>Actinomycetes</taxon>
        <taxon>Micrococcales</taxon>
        <taxon>Microbacteriaceae</taxon>
        <taxon>Microbacterium</taxon>
    </lineage>
</organism>
<accession>A0A498BU40</accession>
<comment type="caution">
    <text evidence="1">The sequence shown here is derived from an EMBL/GenBank/DDBJ whole genome shotgun (WGS) entry which is preliminary data.</text>
</comment>
<dbReference type="AlphaFoldDB" id="A0A498BU40"/>
<reference evidence="1 2" key="1">
    <citation type="journal article" date="2015" name="Stand. Genomic Sci.">
        <title>Genomic Encyclopedia of Bacterial and Archaeal Type Strains, Phase III: the genomes of soil and plant-associated and newly described type strains.</title>
        <authorList>
            <person name="Whitman W.B."/>
            <person name="Woyke T."/>
            <person name="Klenk H.P."/>
            <person name="Zhou Y."/>
            <person name="Lilburn T.G."/>
            <person name="Beck B.J."/>
            <person name="De Vos P."/>
            <person name="Vandamme P."/>
            <person name="Eisen J.A."/>
            <person name="Garrity G."/>
            <person name="Hugenholtz P."/>
            <person name="Kyrpides N.C."/>
        </authorList>
    </citation>
    <scope>NUCLEOTIDE SEQUENCE [LARGE SCALE GENOMIC DNA]</scope>
    <source>
        <strain evidence="1 2">S2T63</strain>
    </source>
</reference>
<name>A0A498BU40_9MICO</name>
<evidence type="ECO:0000313" key="1">
    <source>
        <dbReference type="EMBL" id="RLK47444.1"/>
    </source>
</evidence>
<dbReference type="EMBL" id="RCDB01000003">
    <property type="protein sequence ID" value="RLK47444.1"/>
    <property type="molecule type" value="Genomic_DNA"/>
</dbReference>
<gene>
    <name evidence="1" type="ORF">C7474_2026</name>
</gene>
<proteinExistence type="predicted"/>
<keyword evidence="2" id="KW-1185">Reference proteome</keyword>
<sequence length="38" mass="4116">MIVPRSSRWAVGRRGFGERADVLDPKPVPAADPNRLAG</sequence>
<protein>
    <submittedName>
        <fullName evidence="1">Uncharacterized protein</fullName>
    </submittedName>
</protein>
<evidence type="ECO:0000313" key="2">
    <source>
        <dbReference type="Proteomes" id="UP000273158"/>
    </source>
</evidence>
<dbReference type="Proteomes" id="UP000273158">
    <property type="component" value="Unassembled WGS sequence"/>
</dbReference>